<accession>A0A8X6S505</accession>
<dbReference type="InterPro" id="IPR036397">
    <property type="entry name" value="RNaseH_sf"/>
</dbReference>
<name>A0A8X6S505_TRICX</name>
<comment type="caution">
    <text evidence="1">The sequence shown here is derived from an EMBL/GenBank/DDBJ whole genome shotgun (WGS) entry which is preliminary data.</text>
</comment>
<keyword evidence="2" id="KW-1185">Reference proteome</keyword>
<gene>
    <name evidence="1" type="primary">AVEN_64196_1</name>
    <name evidence="1" type="ORF">TNCV_3524671</name>
</gene>
<dbReference type="Gene3D" id="3.30.420.10">
    <property type="entry name" value="Ribonuclease H-like superfamily/Ribonuclease H"/>
    <property type="match status" value="1"/>
</dbReference>
<dbReference type="AlphaFoldDB" id="A0A8X6S505"/>
<dbReference type="EMBL" id="BMAU01021261">
    <property type="protein sequence ID" value="GFY06611.1"/>
    <property type="molecule type" value="Genomic_DNA"/>
</dbReference>
<dbReference type="Proteomes" id="UP000887159">
    <property type="component" value="Unassembled WGS sequence"/>
</dbReference>
<evidence type="ECO:0000313" key="1">
    <source>
        <dbReference type="EMBL" id="GFY06611.1"/>
    </source>
</evidence>
<protein>
    <submittedName>
        <fullName evidence="1">DUF4817 domain-containing protein</fullName>
    </submittedName>
</protein>
<proteinExistence type="predicted"/>
<sequence>MLNSCVMHLHTGPASIIMLGGGIRYHSRTLLVRIAGTLNSQRYTSEVLEPVVIPYLHGLARSIFQQNNALHLAANSSLRIVVMYSVRDYCDMYLMHGRCNGNALLTARDYHRLYPSRRPPVVNVIRRQDDRKIREASGQQPLFTILEDHGEA</sequence>
<organism evidence="1 2">
    <name type="scientific">Trichonephila clavipes</name>
    <name type="common">Golden silk orbweaver</name>
    <name type="synonym">Nephila clavipes</name>
    <dbReference type="NCBI Taxonomy" id="2585209"/>
    <lineage>
        <taxon>Eukaryota</taxon>
        <taxon>Metazoa</taxon>
        <taxon>Ecdysozoa</taxon>
        <taxon>Arthropoda</taxon>
        <taxon>Chelicerata</taxon>
        <taxon>Arachnida</taxon>
        <taxon>Araneae</taxon>
        <taxon>Araneomorphae</taxon>
        <taxon>Entelegynae</taxon>
        <taxon>Araneoidea</taxon>
        <taxon>Nephilidae</taxon>
        <taxon>Trichonephila</taxon>
    </lineage>
</organism>
<reference evidence="1" key="1">
    <citation type="submission" date="2020-08" db="EMBL/GenBank/DDBJ databases">
        <title>Multicomponent nature underlies the extraordinary mechanical properties of spider dragline silk.</title>
        <authorList>
            <person name="Kono N."/>
            <person name="Nakamura H."/>
            <person name="Mori M."/>
            <person name="Yoshida Y."/>
            <person name="Ohtoshi R."/>
            <person name="Malay A.D."/>
            <person name="Moran D.A.P."/>
            <person name="Tomita M."/>
            <person name="Numata K."/>
            <person name="Arakawa K."/>
        </authorList>
    </citation>
    <scope>NUCLEOTIDE SEQUENCE</scope>
</reference>
<evidence type="ECO:0000313" key="2">
    <source>
        <dbReference type="Proteomes" id="UP000887159"/>
    </source>
</evidence>
<dbReference type="GO" id="GO:0003676">
    <property type="term" value="F:nucleic acid binding"/>
    <property type="evidence" value="ECO:0007669"/>
    <property type="project" value="InterPro"/>
</dbReference>